<dbReference type="EMBL" id="JBEPMO010000001">
    <property type="protein sequence ID" value="MET3730740.1"/>
    <property type="molecule type" value="Genomic_DNA"/>
</dbReference>
<feature type="transmembrane region" description="Helical" evidence="1">
    <location>
        <begin position="468"/>
        <end position="488"/>
    </location>
</feature>
<comment type="caution">
    <text evidence="2">The sequence shown here is derived from an EMBL/GenBank/DDBJ whole genome shotgun (WGS) entry which is preliminary data.</text>
</comment>
<feature type="transmembrane region" description="Helical" evidence="1">
    <location>
        <begin position="500"/>
        <end position="519"/>
    </location>
</feature>
<feature type="transmembrane region" description="Helical" evidence="1">
    <location>
        <begin position="553"/>
        <end position="572"/>
    </location>
</feature>
<accession>A0ABV2LQ96</accession>
<feature type="transmembrane region" description="Helical" evidence="1">
    <location>
        <begin position="103"/>
        <end position="120"/>
    </location>
</feature>
<evidence type="ECO:0000256" key="1">
    <source>
        <dbReference type="SAM" id="Phobius"/>
    </source>
</evidence>
<sequence length="584" mass="69468">MFKKLDKYLLENHPVVWNTKWLWMLLLLVVYNVIFFLFGFFSYQNPVELQETMIFQRFFTSVYVWFGVLSAILILVVWLNQYFKQNAFKSLYPKSNLSLYKEFLIIFSILFLLTGTYVSFNKGLETRIANVKTKTEIKEYKDLINRVAPFTLQLYFADNDQNSNSYAQSSRCLPLPLFDSLVNEDRLLKKFVANQVRNNTFWEKVDTANYKIYKDSLDNQINQNLEFDLLLLEHFPSRKNWTPTHDYKTSEPVVYQSNSTYEAAVEITEYTENYPSDSSYQSVRYNLKSIYNYCNELFYDFDSIRNPKYYAEQTHNLLLNNQKDSIQKLMDRYLKLADELNVGYRFKDKDWIDYVYNPPYYFVDYELQESTRYNRADNKTYYKDYIYEAGLTTSINNIYHAQKGIIELHEIITWLYVSLFFTLLIFTFRMTSMRSWVVSLVGSIIVFFVYLSTFFIFLQAMIFYELNLGLGLLLAFFALFWIITGIGISQSKWKLATGVNLNWVVWTFGAILPIVISLYSNWMDNLYPPTYVHDGLTNQYIQHPHVEWISDNFTLIAFTNLLVVFIGIYFLISVFKKWQAMADE</sequence>
<evidence type="ECO:0008006" key="4">
    <source>
        <dbReference type="Google" id="ProtNLM"/>
    </source>
</evidence>
<feature type="transmembrane region" description="Helical" evidence="1">
    <location>
        <begin position="21"/>
        <end position="43"/>
    </location>
</feature>
<keyword evidence="1" id="KW-1133">Transmembrane helix</keyword>
<organism evidence="2 3">
    <name type="scientific">Moheibacter stercoris</name>
    <dbReference type="NCBI Taxonomy" id="1628251"/>
    <lineage>
        <taxon>Bacteria</taxon>
        <taxon>Pseudomonadati</taxon>
        <taxon>Bacteroidota</taxon>
        <taxon>Flavobacteriia</taxon>
        <taxon>Flavobacteriales</taxon>
        <taxon>Weeksellaceae</taxon>
        <taxon>Moheibacter</taxon>
    </lineage>
</organism>
<keyword evidence="3" id="KW-1185">Reference proteome</keyword>
<gene>
    <name evidence="2" type="ORF">ABID46_000292</name>
</gene>
<dbReference type="RefSeq" id="WP_354506123.1">
    <property type="nucleotide sequence ID" value="NZ_JBEPMO010000001.1"/>
</dbReference>
<feature type="transmembrane region" description="Helical" evidence="1">
    <location>
        <begin position="440"/>
        <end position="462"/>
    </location>
</feature>
<evidence type="ECO:0000313" key="2">
    <source>
        <dbReference type="EMBL" id="MET3730740.1"/>
    </source>
</evidence>
<evidence type="ECO:0000313" key="3">
    <source>
        <dbReference type="Proteomes" id="UP001549146"/>
    </source>
</evidence>
<feature type="transmembrane region" description="Helical" evidence="1">
    <location>
        <begin position="411"/>
        <end position="428"/>
    </location>
</feature>
<protein>
    <recommendedName>
        <fullName evidence="4">ABC-2 type transport system permease protein</fullName>
    </recommendedName>
</protein>
<keyword evidence="1" id="KW-0812">Transmembrane</keyword>
<reference evidence="2 3" key="1">
    <citation type="submission" date="2024-06" db="EMBL/GenBank/DDBJ databases">
        <title>Genomic Encyclopedia of Type Strains, Phase IV (KMG-IV): sequencing the most valuable type-strain genomes for metagenomic binning, comparative biology and taxonomic classification.</title>
        <authorList>
            <person name="Goeker M."/>
        </authorList>
    </citation>
    <scope>NUCLEOTIDE SEQUENCE [LARGE SCALE GENOMIC DNA]</scope>
    <source>
        <strain evidence="2 3">DSM 29388</strain>
    </source>
</reference>
<name>A0ABV2LQ96_9FLAO</name>
<keyword evidence="1" id="KW-0472">Membrane</keyword>
<dbReference type="Proteomes" id="UP001549146">
    <property type="component" value="Unassembled WGS sequence"/>
</dbReference>
<feature type="transmembrane region" description="Helical" evidence="1">
    <location>
        <begin position="63"/>
        <end position="83"/>
    </location>
</feature>
<proteinExistence type="predicted"/>